<feature type="transmembrane region" description="Helical" evidence="6">
    <location>
        <begin position="266"/>
        <end position="284"/>
    </location>
</feature>
<evidence type="ECO:0000256" key="1">
    <source>
        <dbReference type="ARBA" id="ARBA00004651"/>
    </source>
</evidence>
<dbReference type="Proteomes" id="UP000032740">
    <property type="component" value="Chromosome"/>
</dbReference>
<dbReference type="OrthoDB" id="8609648at2"/>
<gene>
    <name evidence="7" type="ORF">BN85411140</name>
</gene>
<accession>U4KS37</accession>
<comment type="subcellular location">
    <subcellularLocation>
        <location evidence="1">Cell membrane</location>
        <topology evidence="1">Multi-pass membrane protein</topology>
    </subcellularLocation>
</comment>
<sequence>MRTKNSMRNVIVSLLGFLLVTVVTLVVRRIFLEQLGVVYLGVNSLLSNVISVLSLAELGFASAFVFSLYKPIAEKNQVAIAGIMNLYKKIYNRIAIFILIIGIAIIPLIYILAGKQESSVISKGNFILYYVLFLINSVSSYFMVYKKSLIIADQKNYITSLTQNFSTMIMIILQIIALYIFKSFFLFLLLQIIKTLAENILISYIARKKYNYLPLYKDEIVDSDTKKSIYSNVYSLLFHRVGGVVITGSISIVITALVNVEKAGIYANYIVITNMLMAICIQIFDTIGSSVGSLASEENREKLVKVFNEVFYINAVLTGVFSVGFYILINDFIVLWLGKEVLLSELSVILICASFYINSMRRSVLTFREALGIFKVDRLRPLIESTFAVLFSIILFNYIQFEGILLGYFLAVLLTSAWVDPYVLYKYGLKEKLIKYIFKYVLYFTIFIAAIFICKETILNIKNVTIVSFVIKGVIVTIITSLLYIILFGFTKESKSIFNRIINMLKRR</sequence>
<dbReference type="GO" id="GO:0005886">
    <property type="term" value="C:plasma membrane"/>
    <property type="evidence" value="ECO:0007669"/>
    <property type="project" value="UniProtKB-SubCell"/>
</dbReference>
<dbReference type="RefSeq" id="WP_030003577.1">
    <property type="nucleotide sequence ID" value="NC_022538.1"/>
</dbReference>
<feature type="transmembrane region" description="Helical" evidence="6">
    <location>
        <begin position="310"/>
        <end position="329"/>
    </location>
</feature>
<feature type="transmembrane region" description="Helical" evidence="6">
    <location>
        <begin position="405"/>
        <end position="425"/>
    </location>
</feature>
<feature type="transmembrane region" description="Helical" evidence="6">
    <location>
        <begin position="341"/>
        <end position="358"/>
    </location>
</feature>
<evidence type="ECO:0000313" key="7">
    <source>
        <dbReference type="EMBL" id="CCV64691.1"/>
    </source>
</evidence>
<feature type="transmembrane region" description="Helical" evidence="6">
    <location>
        <begin position="126"/>
        <end position="145"/>
    </location>
</feature>
<feature type="transmembrane region" description="Helical" evidence="6">
    <location>
        <begin position="379"/>
        <end position="399"/>
    </location>
</feature>
<keyword evidence="2" id="KW-1003">Cell membrane</keyword>
<evidence type="ECO:0000256" key="5">
    <source>
        <dbReference type="ARBA" id="ARBA00023136"/>
    </source>
</evidence>
<dbReference type="KEGG" id="apal:BN85411140"/>
<evidence type="ECO:0000256" key="4">
    <source>
        <dbReference type="ARBA" id="ARBA00022989"/>
    </source>
</evidence>
<keyword evidence="3 6" id="KW-0812">Transmembrane</keyword>
<dbReference type="EMBL" id="FO681347">
    <property type="protein sequence ID" value="CCV64691.1"/>
    <property type="molecule type" value="Genomic_DNA"/>
</dbReference>
<dbReference type="PANTHER" id="PTHR30250">
    <property type="entry name" value="PST FAMILY PREDICTED COLANIC ACID TRANSPORTER"/>
    <property type="match status" value="1"/>
</dbReference>
<keyword evidence="5 6" id="KW-0472">Membrane</keyword>
<proteinExistence type="predicted"/>
<feature type="transmembrane region" description="Helical" evidence="6">
    <location>
        <begin position="157"/>
        <end position="180"/>
    </location>
</feature>
<evidence type="ECO:0000256" key="2">
    <source>
        <dbReference type="ARBA" id="ARBA00022475"/>
    </source>
</evidence>
<protein>
    <submittedName>
        <fullName evidence="7">Putative oligosaccharide translocase</fullName>
    </submittedName>
</protein>
<organism evidence="7 8">
    <name type="scientific">Alteracholeplasma palmae (strain ATCC 49389 / J233)</name>
    <name type="common">Acholeplasma palmae</name>
    <dbReference type="NCBI Taxonomy" id="1318466"/>
    <lineage>
        <taxon>Bacteria</taxon>
        <taxon>Bacillati</taxon>
        <taxon>Mycoplasmatota</taxon>
        <taxon>Mollicutes</taxon>
        <taxon>Acholeplasmatales</taxon>
        <taxon>Acholeplasmataceae</taxon>
        <taxon>Acholeplasma</taxon>
    </lineage>
</organism>
<evidence type="ECO:0000313" key="8">
    <source>
        <dbReference type="Proteomes" id="UP000032740"/>
    </source>
</evidence>
<evidence type="ECO:0000256" key="6">
    <source>
        <dbReference type="SAM" id="Phobius"/>
    </source>
</evidence>
<reference evidence="7 8" key="1">
    <citation type="journal article" date="2013" name="J. Mol. Microbiol. Biotechnol.">
        <title>Analysis of the Complete Genomes of Acholeplasma brassicae , A. palmae and A. laidlawii and Their Comparison to the Obligate Parasites from ' Candidatus Phytoplasma'.</title>
        <authorList>
            <person name="Kube M."/>
            <person name="Siewert C."/>
            <person name="Migdoll A.M."/>
            <person name="Duduk B."/>
            <person name="Holz S."/>
            <person name="Rabus R."/>
            <person name="Seemuller E."/>
            <person name="Mitrovic J."/>
            <person name="Muller I."/>
            <person name="Buttner C."/>
            <person name="Reinhardt R."/>
        </authorList>
    </citation>
    <scope>NUCLEOTIDE SEQUENCE [LARGE SCALE GENOMIC DNA]</scope>
    <source>
        <strain evidence="7 8">J233</strain>
    </source>
</reference>
<dbReference type="PANTHER" id="PTHR30250:SF26">
    <property type="entry name" value="PSMA PROTEIN"/>
    <property type="match status" value="1"/>
</dbReference>
<name>U4KS37_ALTPJ</name>
<keyword evidence="4 6" id="KW-1133">Transmembrane helix</keyword>
<feature type="transmembrane region" description="Helical" evidence="6">
    <location>
        <begin position="45"/>
        <end position="69"/>
    </location>
</feature>
<feature type="transmembrane region" description="Helical" evidence="6">
    <location>
        <begin position="464"/>
        <end position="490"/>
    </location>
</feature>
<feature type="transmembrane region" description="Helical" evidence="6">
    <location>
        <begin position="90"/>
        <end position="114"/>
    </location>
</feature>
<dbReference type="AlphaFoldDB" id="U4KS37"/>
<dbReference type="HOGENOM" id="CLU_040274_1_0_14"/>
<evidence type="ECO:0000256" key="3">
    <source>
        <dbReference type="ARBA" id="ARBA00022692"/>
    </source>
</evidence>
<dbReference type="STRING" id="1318466.BN85411140"/>
<feature type="transmembrane region" description="Helical" evidence="6">
    <location>
        <begin position="437"/>
        <end position="458"/>
    </location>
</feature>
<feature type="transmembrane region" description="Helical" evidence="6">
    <location>
        <begin position="186"/>
        <end position="206"/>
    </location>
</feature>
<feature type="transmembrane region" description="Helical" evidence="6">
    <location>
        <begin position="237"/>
        <end position="260"/>
    </location>
</feature>
<keyword evidence="8" id="KW-1185">Reference proteome</keyword>
<dbReference type="InterPro" id="IPR050833">
    <property type="entry name" value="Poly_Biosynth_Transport"/>
</dbReference>